<dbReference type="Proteomes" id="UP000282454">
    <property type="component" value="Unassembled WGS sequence"/>
</dbReference>
<evidence type="ECO:0000313" key="1">
    <source>
        <dbReference type="EMBL" id="RLK54416.1"/>
    </source>
</evidence>
<proteinExistence type="predicted"/>
<sequence>MVGFPVMLLVAVGAVWLLLGLRVDGAKLDVIRTGDALDVGLGGFLALWLAVRKQRSTTGVPLVTGSVRVGMIDRYDRWFKIGMAVRGGRRRLPGGGADGGVAAVAADAGW</sequence>
<gene>
    <name evidence="1" type="ORF">CLV68_5966</name>
</gene>
<dbReference type="EMBL" id="RCDD01000007">
    <property type="protein sequence ID" value="RLK54416.1"/>
    <property type="molecule type" value="Genomic_DNA"/>
</dbReference>
<accession>A0A421AX67</accession>
<evidence type="ECO:0000313" key="2">
    <source>
        <dbReference type="Proteomes" id="UP000282454"/>
    </source>
</evidence>
<comment type="caution">
    <text evidence="1">The sequence shown here is derived from an EMBL/GenBank/DDBJ whole genome shotgun (WGS) entry which is preliminary data.</text>
</comment>
<organism evidence="1 2">
    <name type="scientific">Actinokineospora cianjurensis</name>
    <dbReference type="NCBI Taxonomy" id="585224"/>
    <lineage>
        <taxon>Bacteria</taxon>
        <taxon>Bacillati</taxon>
        <taxon>Actinomycetota</taxon>
        <taxon>Actinomycetes</taxon>
        <taxon>Pseudonocardiales</taxon>
        <taxon>Pseudonocardiaceae</taxon>
        <taxon>Actinokineospora</taxon>
    </lineage>
</organism>
<dbReference type="AlphaFoldDB" id="A0A421AX67"/>
<protein>
    <submittedName>
        <fullName evidence="1">Uncharacterized protein</fullName>
    </submittedName>
</protein>
<name>A0A421AX67_9PSEU</name>
<keyword evidence="2" id="KW-1185">Reference proteome</keyword>
<reference evidence="1 2" key="1">
    <citation type="submission" date="2018-10" db="EMBL/GenBank/DDBJ databases">
        <title>Genomic Encyclopedia of Archaeal and Bacterial Type Strains, Phase II (KMG-II): from individual species to whole genera.</title>
        <authorList>
            <person name="Goeker M."/>
        </authorList>
    </citation>
    <scope>NUCLEOTIDE SEQUENCE [LARGE SCALE GENOMIC DNA]</scope>
    <source>
        <strain evidence="1 2">DSM 45657</strain>
    </source>
</reference>